<reference evidence="6 7" key="1">
    <citation type="journal article" date="2016" name="Nat. Commun.">
        <title>Thousands of microbial genomes shed light on interconnected biogeochemical processes in an aquifer system.</title>
        <authorList>
            <person name="Anantharaman K."/>
            <person name="Brown C.T."/>
            <person name="Hug L.A."/>
            <person name="Sharon I."/>
            <person name="Castelle C.J."/>
            <person name="Probst A.J."/>
            <person name="Thomas B.C."/>
            <person name="Singh A."/>
            <person name="Wilkins M.J."/>
            <person name="Karaoz U."/>
            <person name="Brodie E.L."/>
            <person name="Williams K.H."/>
            <person name="Hubbard S.S."/>
            <person name="Banfield J.F."/>
        </authorList>
    </citation>
    <scope>NUCLEOTIDE SEQUENCE [LARGE SCALE GENOMIC DNA]</scope>
</reference>
<protein>
    <recommendedName>
        <fullName evidence="5">ABC transporter domain-containing protein</fullName>
    </recommendedName>
</protein>
<evidence type="ECO:0000256" key="4">
    <source>
        <dbReference type="ARBA" id="ARBA00022840"/>
    </source>
</evidence>
<comment type="similarity">
    <text evidence="1">Belongs to the ABC transporter superfamily.</text>
</comment>
<accession>A0A1F7WIC5</accession>
<dbReference type="InterPro" id="IPR027417">
    <property type="entry name" value="P-loop_NTPase"/>
</dbReference>
<comment type="caution">
    <text evidence="6">The sequence shown here is derived from an EMBL/GenBank/DDBJ whole genome shotgun (WGS) entry which is preliminary data.</text>
</comment>
<name>A0A1F7WIC5_9BACT</name>
<dbReference type="PANTHER" id="PTHR43335">
    <property type="entry name" value="ABC TRANSPORTER, ATP-BINDING PROTEIN"/>
    <property type="match status" value="1"/>
</dbReference>
<keyword evidence="3" id="KW-0547">Nucleotide-binding</keyword>
<evidence type="ECO:0000259" key="5">
    <source>
        <dbReference type="PROSITE" id="PS50893"/>
    </source>
</evidence>
<dbReference type="EMBL" id="MGFH01000206">
    <property type="protein sequence ID" value="OGM02582.1"/>
    <property type="molecule type" value="Genomic_DNA"/>
</dbReference>
<dbReference type="PROSITE" id="PS50893">
    <property type="entry name" value="ABC_TRANSPORTER_2"/>
    <property type="match status" value="1"/>
</dbReference>
<evidence type="ECO:0000313" key="6">
    <source>
        <dbReference type="EMBL" id="OGM02582.1"/>
    </source>
</evidence>
<dbReference type="GO" id="GO:0016887">
    <property type="term" value="F:ATP hydrolysis activity"/>
    <property type="evidence" value="ECO:0007669"/>
    <property type="project" value="InterPro"/>
</dbReference>
<dbReference type="PANTHER" id="PTHR43335:SF4">
    <property type="entry name" value="ABC TRANSPORTER, ATP-BINDING PROTEIN"/>
    <property type="match status" value="1"/>
</dbReference>
<proteinExistence type="inferred from homology"/>
<dbReference type="SUPFAM" id="SSF52540">
    <property type="entry name" value="P-loop containing nucleoside triphosphate hydrolases"/>
    <property type="match status" value="1"/>
</dbReference>
<dbReference type="InterPro" id="IPR003593">
    <property type="entry name" value="AAA+_ATPase"/>
</dbReference>
<evidence type="ECO:0000313" key="7">
    <source>
        <dbReference type="Proteomes" id="UP000178735"/>
    </source>
</evidence>
<organism evidence="6 7">
    <name type="scientific">Candidatus Wallbacteria bacterium GWC2_49_35</name>
    <dbReference type="NCBI Taxonomy" id="1817813"/>
    <lineage>
        <taxon>Bacteria</taxon>
        <taxon>Candidatus Walliibacteriota</taxon>
    </lineage>
</organism>
<dbReference type="GO" id="GO:0005524">
    <property type="term" value="F:ATP binding"/>
    <property type="evidence" value="ECO:0007669"/>
    <property type="project" value="UniProtKB-KW"/>
</dbReference>
<dbReference type="SMART" id="SM00382">
    <property type="entry name" value="AAA"/>
    <property type="match status" value="1"/>
</dbReference>
<keyword evidence="2" id="KW-0813">Transport</keyword>
<sequence>MLKLPWEIFLRLTGGYRKKSVLKDLSFRVDAGSVVGFLGPNGAGKSTSLKVMLNLIRKDSGESYIDGYNTEYDYDAALRAAGALVELPVFYEFMSGLENLAITAKIYKHITPRDIDESLKKVGLFEHRFKKVSQYSTGMRQKLYVAKILLTNCSIIILDEPTSGMDPKGQAEMRELIKTLAAEKKATVLVSSHLLHEIEQICDFVVIIKDGSVVTYGKVSDLLSTEQEIYEVEVEQSQTETCLKHILNLEYITGASLKIRANANFIEIRLGKESVPRALKELVDKNFEIFNFVKTKRSLENFFLEVTGDGSENSAKQQTQ</sequence>
<feature type="domain" description="ABC transporter" evidence="5">
    <location>
        <begin position="4"/>
        <end position="235"/>
    </location>
</feature>
<evidence type="ECO:0000256" key="2">
    <source>
        <dbReference type="ARBA" id="ARBA00022448"/>
    </source>
</evidence>
<gene>
    <name evidence="6" type="ORF">A2008_09400</name>
</gene>
<dbReference type="STRING" id="1817813.A2008_09400"/>
<dbReference type="Pfam" id="PF00005">
    <property type="entry name" value="ABC_tran"/>
    <property type="match status" value="1"/>
</dbReference>
<evidence type="ECO:0000256" key="1">
    <source>
        <dbReference type="ARBA" id="ARBA00005417"/>
    </source>
</evidence>
<evidence type="ECO:0000256" key="3">
    <source>
        <dbReference type="ARBA" id="ARBA00022741"/>
    </source>
</evidence>
<dbReference type="Gene3D" id="3.40.50.300">
    <property type="entry name" value="P-loop containing nucleotide triphosphate hydrolases"/>
    <property type="match status" value="1"/>
</dbReference>
<dbReference type="Proteomes" id="UP000178735">
    <property type="component" value="Unassembled WGS sequence"/>
</dbReference>
<dbReference type="AlphaFoldDB" id="A0A1F7WIC5"/>
<dbReference type="InterPro" id="IPR003439">
    <property type="entry name" value="ABC_transporter-like_ATP-bd"/>
</dbReference>
<keyword evidence="4" id="KW-0067">ATP-binding</keyword>